<dbReference type="SUPFAM" id="SSF47565">
    <property type="entry name" value="Insect pheromone/odorant-binding proteins"/>
    <property type="match status" value="2"/>
</dbReference>
<accession>A0A182F2I7</accession>
<evidence type="ECO:0000256" key="5">
    <source>
        <dbReference type="ARBA" id="ARBA00023157"/>
    </source>
</evidence>
<dbReference type="GO" id="GO:0007608">
    <property type="term" value="P:sensory perception of smell"/>
    <property type="evidence" value="ECO:0007669"/>
    <property type="project" value="TreeGrafter"/>
</dbReference>
<dbReference type="InterPro" id="IPR036728">
    <property type="entry name" value="PBP_GOBP_sf"/>
</dbReference>
<dbReference type="PANTHER" id="PTHR11857:SF46">
    <property type="entry name" value="GENERAL ODORANT-BINDING PROTEIN 99A-RELATED"/>
    <property type="match status" value="1"/>
</dbReference>
<sequence length="307" mass="34627">MLLAPWAVTVLLTASSALVGALTGHSIVEKSVVQAQQECVEYLNVPRHRLYEYLGHNYANDAKTKCMIRCVGLNLKWWNASVALREDVIQQYFLPGPDDSASIDRTRACIEKRVSSKSSLCSRAYESFQCYLEHYGELLNCPKTVPLSEERFAEAVHFCLDTLQAPLAEFRTYCSSRGFLECERSRCLLRCIAIRTGIYSDQYGAFAARYQLQFGNITSGTGGDGLEQDICTTRLRREGLDKCTLAARVLHECFDFQITLHAALERSLILLSPLMEIVPPTASHTPEVNKKPRTYNSANRIKKRKLE</sequence>
<comment type="similarity">
    <text evidence="2">Belongs to the PBP/GOBP family.</text>
</comment>
<dbReference type="GO" id="GO:0005615">
    <property type="term" value="C:extracellular space"/>
    <property type="evidence" value="ECO:0007669"/>
    <property type="project" value="TreeGrafter"/>
</dbReference>
<dbReference type="Gene3D" id="1.10.238.20">
    <property type="entry name" value="Pheromone/general odorant binding protein domain"/>
    <property type="match status" value="2"/>
</dbReference>
<keyword evidence="5" id="KW-1015">Disulfide bond</keyword>
<protein>
    <recommendedName>
        <fullName evidence="8">Odorant-binding protein</fullName>
    </recommendedName>
</protein>
<reference evidence="6" key="2">
    <citation type="submission" date="2022-08" db="UniProtKB">
        <authorList>
            <consortium name="EnsemblMetazoa"/>
        </authorList>
    </citation>
    <scope>IDENTIFICATION</scope>
    <source>
        <strain evidence="6">STECLA/ALBI9_A</strain>
    </source>
</reference>
<evidence type="ECO:0000256" key="4">
    <source>
        <dbReference type="ARBA" id="ARBA00022729"/>
    </source>
</evidence>
<keyword evidence="3" id="KW-0964">Secreted</keyword>
<name>A0A182F2I7_ANOAL</name>
<evidence type="ECO:0008006" key="8">
    <source>
        <dbReference type="Google" id="ProtNLM"/>
    </source>
</evidence>
<dbReference type="VEuPathDB" id="VectorBase:AALB000669"/>
<evidence type="ECO:0000313" key="7">
    <source>
        <dbReference type="Proteomes" id="UP000069272"/>
    </source>
</evidence>
<dbReference type="InterPro" id="IPR006170">
    <property type="entry name" value="PBP/GOBP"/>
</dbReference>
<evidence type="ECO:0000256" key="1">
    <source>
        <dbReference type="ARBA" id="ARBA00004613"/>
    </source>
</evidence>
<comment type="subcellular location">
    <subcellularLocation>
        <location evidence="1">Secreted</location>
    </subcellularLocation>
</comment>
<dbReference type="FunFam" id="1.10.238.20:FF:000002">
    <property type="entry name" value="AGAP000641-PA"/>
    <property type="match status" value="1"/>
</dbReference>
<organism evidence="6 7">
    <name type="scientific">Anopheles albimanus</name>
    <name type="common">New world malaria mosquito</name>
    <dbReference type="NCBI Taxonomy" id="7167"/>
    <lineage>
        <taxon>Eukaryota</taxon>
        <taxon>Metazoa</taxon>
        <taxon>Ecdysozoa</taxon>
        <taxon>Arthropoda</taxon>
        <taxon>Hexapoda</taxon>
        <taxon>Insecta</taxon>
        <taxon>Pterygota</taxon>
        <taxon>Neoptera</taxon>
        <taxon>Endopterygota</taxon>
        <taxon>Diptera</taxon>
        <taxon>Nematocera</taxon>
        <taxon>Culicoidea</taxon>
        <taxon>Culicidae</taxon>
        <taxon>Anophelinae</taxon>
        <taxon>Anopheles</taxon>
    </lineage>
</organism>
<dbReference type="Pfam" id="PF01395">
    <property type="entry name" value="PBP_GOBP"/>
    <property type="match status" value="1"/>
</dbReference>
<dbReference type="PANTHER" id="PTHR11857">
    <property type="entry name" value="ODORANT BINDING PROTEIN-RELATED"/>
    <property type="match status" value="1"/>
</dbReference>
<dbReference type="GO" id="GO:0005549">
    <property type="term" value="F:odorant binding"/>
    <property type="evidence" value="ECO:0007669"/>
    <property type="project" value="InterPro"/>
</dbReference>
<keyword evidence="4" id="KW-0732">Signal</keyword>
<dbReference type="VEuPathDB" id="VectorBase:AALB20_034124"/>
<proteinExistence type="inferred from homology"/>
<dbReference type="EnsemblMetazoa" id="AALB000669-RA">
    <property type="protein sequence ID" value="AALB000669-PA"/>
    <property type="gene ID" value="AALB000669"/>
</dbReference>
<dbReference type="AlphaFoldDB" id="A0A182F2I7"/>
<evidence type="ECO:0000313" key="6">
    <source>
        <dbReference type="EnsemblMetazoa" id="AALB000669-PA"/>
    </source>
</evidence>
<reference evidence="6 7" key="1">
    <citation type="journal article" date="2017" name="G3 (Bethesda)">
        <title>The Physical Genome Mapping of Anopheles albimanus Corrected Scaffold Misassemblies and Identified Interarm Rearrangements in Genus Anopheles.</title>
        <authorList>
            <person name="Artemov G.N."/>
            <person name="Peery A.N."/>
            <person name="Jiang X."/>
            <person name="Tu Z."/>
            <person name="Stegniy V.N."/>
            <person name="Sharakhova M.V."/>
            <person name="Sharakhov I.V."/>
        </authorList>
    </citation>
    <scope>NUCLEOTIDE SEQUENCE [LARGE SCALE GENOMIC DNA]</scope>
    <source>
        <strain evidence="6 7">ALBI9_A</strain>
    </source>
</reference>
<evidence type="ECO:0000256" key="3">
    <source>
        <dbReference type="ARBA" id="ARBA00022525"/>
    </source>
</evidence>
<dbReference type="Proteomes" id="UP000069272">
    <property type="component" value="Chromosome 2L"/>
</dbReference>
<dbReference type="CDD" id="cd23992">
    <property type="entry name" value="PBP_GOBP"/>
    <property type="match status" value="1"/>
</dbReference>
<evidence type="ECO:0000256" key="2">
    <source>
        <dbReference type="ARBA" id="ARBA00008098"/>
    </source>
</evidence>
<keyword evidence="7" id="KW-1185">Reference proteome</keyword>